<organism evidence="2 3">
    <name type="scientific">Dactylosporangium fulvum</name>
    <dbReference type="NCBI Taxonomy" id="53359"/>
    <lineage>
        <taxon>Bacteria</taxon>
        <taxon>Bacillati</taxon>
        <taxon>Actinomycetota</taxon>
        <taxon>Actinomycetes</taxon>
        <taxon>Micromonosporales</taxon>
        <taxon>Micromonosporaceae</taxon>
        <taxon>Dactylosporangium</taxon>
    </lineage>
</organism>
<reference evidence="2" key="2">
    <citation type="submission" date="2022-09" db="EMBL/GenBank/DDBJ databases">
        <title>Biosynthetic gene clusters of Dactylosporangioum fulvum.</title>
        <authorList>
            <person name="Caradec T."/>
        </authorList>
    </citation>
    <scope>NUCLEOTIDE SEQUENCE</scope>
    <source>
        <strain evidence="2">NRRL B-16292</strain>
    </source>
</reference>
<proteinExistence type="predicted"/>
<name>A0ABY5W3N7_9ACTN</name>
<accession>A0ABY5W3N7</accession>
<feature type="region of interest" description="Disordered" evidence="1">
    <location>
        <begin position="54"/>
        <end position="111"/>
    </location>
</feature>
<gene>
    <name evidence="2" type="ORF">Dfulv_07855</name>
</gene>
<evidence type="ECO:0000256" key="1">
    <source>
        <dbReference type="SAM" id="MobiDB-lite"/>
    </source>
</evidence>
<dbReference type="Proteomes" id="UP001059617">
    <property type="component" value="Chromosome"/>
</dbReference>
<feature type="compositionally biased region" description="Basic and acidic residues" evidence="1">
    <location>
        <begin position="83"/>
        <end position="101"/>
    </location>
</feature>
<feature type="compositionally biased region" description="Low complexity" evidence="1">
    <location>
        <begin position="54"/>
        <end position="78"/>
    </location>
</feature>
<evidence type="ECO:0000313" key="2">
    <source>
        <dbReference type="EMBL" id="UWP84147.1"/>
    </source>
</evidence>
<evidence type="ECO:0000313" key="3">
    <source>
        <dbReference type="Proteomes" id="UP001059617"/>
    </source>
</evidence>
<dbReference type="EMBL" id="CP073720">
    <property type="protein sequence ID" value="UWP84147.1"/>
    <property type="molecule type" value="Genomic_DNA"/>
</dbReference>
<sequence>MAAVNVVGAANTLGPPAACGSYGAPSGGAACIGADMGAPDIGAPDIGAPDIGAADMGAADTGAPDDGAGAAGWVTAAGPPEVGRCRELRSMASDRRDRLTDSPDISPLSAP</sequence>
<reference evidence="2" key="1">
    <citation type="submission" date="2021-04" db="EMBL/GenBank/DDBJ databases">
        <authorList>
            <person name="Hartkoorn R.C."/>
            <person name="Beaudoing E."/>
            <person name="Hot D."/>
        </authorList>
    </citation>
    <scope>NUCLEOTIDE SEQUENCE</scope>
    <source>
        <strain evidence="2">NRRL B-16292</strain>
    </source>
</reference>
<dbReference type="RefSeq" id="WP_259861978.1">
    <property type="nucleotide sequence ID" value="NZ_BAAAST010000089.1"/>
</dbReference>
<keyword evidence="3" id="KW-1185">Reference proteome</keyword>
<protein>
    <submittedName>
        <fullName evidence="2">Uncharacterized protein</fullName>
    </submittedName>
</protein>